<reference evidence="2 3" key="1">
    <citation type="journal article" date="2023" name="Nat. Commun.">
        <title>Origin of minicircular mitochondrial genomes in red algae.</title>
        <authorList>
            <person name="Lee Y."/>
            <person name="Cho C.H."/>
            <person name="Lee Y.M."/>
            <person name="Park S.I."/>
            <person name="Yang J.H."/>
            <person name="West J.A."/>
            <person name="Bhattacharya D."/>
            <person name="Yoon H.S."/>
        </authorList>
    </citation>
    <scope>NUCLEOTIDE SEQUENCE [LARGE SCALE GENOMIC DNA]</scope>
    <source>
        <strain evidence="2 3">CCMP1338</strain>
        <tissue evidence="2">Whole cell</tissue>
    </source>
</reference>
<dbReference type="GO" id="GO:0000994">
    <property type="term" value="F:RNA polymerase III core binding"/>
    <property type="evidence" value="ECO:0007669"/>
    <property type="project" value="TreeGrafter"/>
</dbReference>
<dbReference type="PANTHER" id="PTHR22504">
    <property type="entry name" value="REPRESSOR OF RNA POLYMERASE III TRANSCRIPTION MAF1"/>
    <property type="match status" value="1"/>
</dbReference>
<dbReference type="Proteomes" id="UP001157974">
    <property type="component" value="Unassembled WGS sequence"/>
</dbReference>
<dbReference type="Gene3D" id="3.40.1000.50">
    <property type="entry name" value="Repressor of RNA polymerase III transcription Maf1"/>
    <property type="match status" value="1"/>
</dbReference>
<gene>
    <name evidence="2" type="ORF">NDN08_006048</name>
</gene>
<dbReference type="GO" id="GO:0005634">
    <property type="term" value="C:nucleus"/>
    <property type="evidence" value="ECO:0007669"/>
    <property type="project" value="UniProtKB-SubCell"/>
</dbReference>
<keyword evidence="1" id="KW-0804">Transcription</keyword>
<name>A0AAV8UMF3_9RHOD</name>
<comment type="similarity">
    <text evidence="1">Belongs to the MAF1 family.</text>
</comment>
<sequence>MKFLEHSGLADLEMKLSGLEVGDFVLDSKFEAYSCKLALGDKELSKSLDRRFNEEMERSQRSPQYLSLSPVGPLTDSTSRRTLLNLICTLNAAYPDYDFSTLTLDCLTREKSVESVVRRIDSNLEQVYKCLGQSLRTALWTAIDEVIAPNDCEIYSYVSDNEETPFDMEFEVWSTHLFFYNKRQKKVLLMSLSAYNRFALETIEEEEVDDMEFEMDGMDDTVGSRTPALAY</sequence>
<keyword evidence="1" id="KW-0539">Nucleus</keyword>
<organism evidence="2 3">
    <name type="scientific">Rhodosorus marinus</name>
    <dbReference type="NCBI Taxonomy" id="101924"/>
    <lineage>
        <taxon>Eukaryota</taxon>
        <taxon>Rhodophyta</taxon>
        <taxon>Stylonematophyceae</taxon>
        <taxon>Stylonematales</taxon>
        <taxon>Stylonemataceae</taxon>
        <taxon>Rhodosorus</taxon>
    </lineage>
</organism>
<dbReference type="EMBL" id="JAMWBK010000008">
    <property type="protein sequence ID" value="KAJ8902728.1"/>
    <property type="molecule type" value="Genomic_DNA"/>
</dbReference>
<protein>
    <recommendedName>
        <fullName evidence="1">Repressor of RNA polymerase III transcription</fullName>
    </recommendedName>
</protein>
<dbReference type="AlphaFoldDB" id="A0AAV8UMF3"/>
<keyword evidence="1" id="KW-0805">Transcription regulation</keyword>
<evidence type="ECO:0000313" key="3">
    <source>
        <dbReference type="Proteomes" id="UP001157974"/>
    </source>
</evidence>
<accession>A0AAV8UMF3</accession>
<dbReference type="PANTHER" id="PTHR22504:SF0">
    <property type="entry name" value="REPRESSOR OF RNA POLYMERASE III TRANSCRIPTION MAF1 HOMOLOG"/>
    <property type="match status" value="1"/>
</dbReference>
<comment type="subcellular location">
    <subcellularLocation>
        <location evidence="1">Nucleus</location>
    </subcellularLocation>
</comment>
<comment type="caution">
    <text evidence="2">The sequence shown here is derived from an EMBL/GenBank/DDBJ whole genome shotgun (WGS) entry which is preliminary data.</text>
</comment>
<proteinExistence type="inferred from homology"/>
<dbReference type="GO" id="GO:0016480">
    <property type="term" value="P:negative regulation of transcription by RNA polymerase III"/>
    <property type="evidence" value="ECO:0007669"/>
    <property type="project" value="UniProtKB-UniRule"/>
</dbReference>
<dbReference type="Pfam" id="PF09174">
    <property type="entry name" value="Maf1"/>
    <property type="match status" value="1"/>
</dbReference>
<evidence type="ECO:0000313" key="2">
    <source>
        <dbReference type="EMBL" id="KAJ8902728.1"/>
    </source>
</evidence>
<evidence type="ECO:0000256" key="1">
    <source>
        <dbReference type="PIRNR" id="PIRNR037240"/>
    </source>
</evidence>
<keyword evidence="1" id="KW-0678">Repressor</keyword>
<dbReference type="InterPro" id="IPR038564">
    <property type="entry name" value="Maf1_sf"/>
</dbReference>
<dbReference type="InterPro" id="IPR015257">
    <property type="entry name" value="Maf1"/>
</dbReference>
<dbReference type="PIRSF" id="PIRSF037240">
    <property type="entry name" value="RNA_polIII_Trep_MAF1"/>
    <property type="match status" value="1"/>
</dbReference>
<keyword evidence="3" id="KW-1185">Reference proteome</keyword>